<evidence type="ECO:0000313" key="8">
    <source>
        <dbReference type="Proteomes" id="UP000199302"/>
    </source>
</evidence>
<dbReference type="STRING" id="871652.SAMN04515673_103322"/>
<dbReference type="InterPro" id="IPR000914">
    <property type="entry name" value="SBP_5_dom"/>
</dbReference>
<feature type="chain" id="PRO_5011642170" evidence="5">
    <location>
        <begin position="20"/>
        <end position="519"/>
    </location>
</feature>
<comment type="subcellular location">
    <subcellularLocation>
        <location evidence="1">Periplasm</location>
    </subcellularLocation>
</comment>
<dbReference type="Gene3D" id="3.10.105.10">
    <property type="entry name" value="Dipeptide-binding Protein, Domain 3"/>
    <property type="match status" value="1"/>
</dbReference>
<comment type="similarity">
    <text evidence="2">Belongs to the bacterial solute-binding protein 5 family.</text>
</comment>
<name>A0A1I6DIA7_9RHOB</name>
<dbReference type="Pfam" id="PF00496">
    <property type="entry name" value="SBP_bac_5"/>
    <property type="match status" value="1"/>
</dbReference>
<organism evidence="7 8">
    <name type="scientific">Poseidonocella sedimentorum</name>
    <dbReference type="NCBI Taxonomy" id="871652"/>
    <lineage>
        <taxon>Bacteria</taxon>
        <taxon>Pseudomonadati</taxon>
        <taxon>Pseudomonadota</taxon>
        <taxon>Alphaproteobacteria</taxon>
        <taxon>Rhodobacterales</taxon>
        <taxon>Roseobacteraceae</taxon>
        <taxon>Poseidonocella</taxon>
    </lineage>
</organism>
<dbReference type="AlphaFoldDB" id="A0A1I6DIA7"/>
<dbReference type="SUPFAM" id="SSF53850">
    <property type="entry name" value="Periplasmic binding protein-like II"/>
    <property type="match status" value="1"/>
</dbReference>
<evidence type="ECO:0000256" key="3">
    <source>
        <dbReference type="ARBA" id="ARBA00022448"/>
    </source>
</evidence>
<evidence type="ECO:0000256" key="5">
    <source>
        <dbReference type="SAM" id="SignalP"/>
    </source>
</evidence>
<keyword evidence="3" id="KW-0813">Transport</keyword>
<reference evidence="7 8" key="1">
    <citation type="submission" date="2016-10" db="EMBL/GenBank/DDBJ databases">
        <authorList>
            <person name="de Groot N.N."/>
        </authorList>
    </citation>
    <scope>NUCLEOTIDE SEQUENCE [LARGE SCALE GENOMIC DNA]</scope>
    <source>
        <strain evidence="8">KMM 9023,NRIC 0796,JCM 17311,KCTC 23692</strain>
    </source>
</reference>
<dbReference type="RefSeq" id="WP_092078411.1">
    <property type="nucleotide sequence ID" value="NZ_FOYI01000003.1"/>
</dbReference>
<dbReference type="PANTHER" id="PTHR30290:SF9">
    <property type="entry name" value="OLIGOPEPTIDE-BINDING PROTEIN APPA"/>
    <property type="match status" value="1"/>
</dbReference>
<dbReference type="CDD" id="cd08498">
    <property type="entry name" value="PBP2_NikA_DppA_OppA_like_2"/>
    <property type="match status" value="1"/>
</dbReference>
<dbReference type="GO" id="GO:0030288">
    <property type="term" value="C:outer membrane-bounded periplasmic space"/>
    <property type="evidence" value="ECO:0007669"/>
    <property type="project" value="UniProtKB-ARBA"/>
</dbReference>
<feature type="signal peptide" evidence="5">
    <location>
        <begin position="1"/>
        <end position="19"/>
    </location>
</feature>
<dbReference type="Gene3D" id="3.40.190.10">
    <property type="entry name" value="Periplasmic binding protein-like II"/>
    <property type="match status" value="1"/>
</dbReference>
<evidence type="ECO:0000313" key="7">
    <source>
        <dbReference type="EMBL" id="SFR05195.1"/>
    </source>
</evidence>
<proteinExistence type="inferred from homology"/>
<sequence>MRRSIAALVLATAALPLEAEEFTWAETTDPQTMDPHAVNSTPVLGFLNNVYEGLVRRGKDMGIEPALATSWEPIGEGEGWRFTLREGVSFHDGAAFDADDVIFSYERAASEAADTRSWFAPVAEVVKVDDHTVDFLTTAPNPIFPGSIANWMMMDSGWAEANGAARPDKENGNFATLNANGTGAFKLTTREPGLRTVLEPFAGWWDEAEHNLTRAELTPIQNPATALAALLSGDVDFINPVPIQDVARLQANPDVKVIQGIEARVIMLGFPHEAEALQYSADVEGENPFADARVRRAVAHAINVPAILQTIMRGNAEPANQLVSPAMDGFTEGLEGYAYDPDAARALLAEAGYPEGFGFGLKCPNDRYLNDEAVCQAITGMLAQVGLRATLDAMPVQNYWPELRADNFDMYLLGWSPGTFDAEHPIRFLAATPNDEKKLGSWNFGGYSNARVDALLPEIQSTIDAGARQAMLDEVARTLADEVAYVPLYVQPLVWGVRSNVELTQRPDNFFLLRWVTLD</sequence>
<gene>
    <name evidence="7" type="ORF">SAMN04515673_103322</name>
</gene>
<dbReference type="PIRSF" id="PIRSF002741">
    <property type="entry name" value="MppA"/>
    <property type="match status" value="1"/>
</dbReference>
<keyword evidence="4 5" id="KW-0732">Signal</keyword>
<dbReference type="InterPro" id="IPR030678">
    <property type="entry name" value="Peptide/Ni-bd"/>
</dbReference>
<dbReference type="Proteomes" id="UP000199302">
    <property type="component" value="Unassembled WGS sequence"/>
</dbReference>
<dbReference type="EMBL" id="FOYI01000003">
    <property type="protein sequence ID" value="SFR05195.1"/>
    <property type="molecule type" value="Genomic_DNA"/>
</dbReference>
<accession>A0A1I6DIA7</accession>
<dbReference type="PANTHER" id="PTHR30290">
    <property type="entry name" value="PERIPLASMIC BINDING COMPONENT OF ABC TRANSPORTER"/>
    <property type="match status" value="1"/>
</dbReference>
<dbReference type="OrthoDB" id="9803988at2"/>
<keyword evidence="8" id="KW-1185">Reference proteome</keyword>
<evidence type="ECO:0000256" key="1">
    <source>
        <dbReference type="ARBA" id="ARBA00004418"/>
    </source>
</evidence>
<feature type="domain" description="Solute-binding protein family 5" evidence="6">
    <location>
        <begin position="63"/>
        <end position="429"/>
    </location>
</feature>
<evidence type="ECO:0000259" key="6">
    <source>
        <dbReference type="Pfam" id="PF00496"/>
    </source>
</evidence>
<dbReference type="InterPro" id="IPR039424">
    <property type="entry name" value="SBP_5"/>
</dbReference>
<evidence type="ECO:0000256" key="4">
    <source>
        <dbReference type="ARBA" id="ARBA00022729"/>
    </source>
</evidence>
<evidence type="ECO:0000256" key="2">
    <source>
        <dbReference type="ARBA" id="ARBA00005695"/>
    </source>
</evidence>
<protein>
    <submittedName>
        <fullName evidence="7">Peptide/nickel transport system substrate-binding protein</fullName>
    </submittedName>
</protein>
<dbReference type="GO" id="GO:0015833">
    <property type="term" value="P:peptide transport"/>
    <property type="evidence" value="ECO:0007669"/>
    <property type="project" value="TreeGrafter"/>
</dbReference>
<dbReference type="GO" id="GO:0043190">
    <property type="term" value="C:ATP-binding cassette (ABC) transporter complex"/>
    <property type="evidence" value="ECO:0007669"/>
    <property type="project" value="InterPro"/>
</dbReference>
<dbReference type="GO" id="GO:1904680">
    <property type="term" value="F:peptide transmembrane transporter activity"/>
    <property type="evidence" value="ECO:0007669"/>
    <property type="project" value="TreeGrafter"/>
</dbReference>